<sequence>MTSESESSLPTHHSLQTFRSSPPTLPSITIQKMDSKSRFKSEPPATQDEGATHPLLSRVSTGETERPPSAQPIQGDADGSPDTSEDDEMGEDNDPAEKIVDFDWEELHARYHEAINKCHEGDAALMQEWESLMSYFRIWAEAGHEHETSRTYSRLQTRSAYVQNSEEKLEKTRKHYTNVVRAFESALNLLKASGFNG</sequence>
<evidence type="ECO:0000313" key="3">
    <source>
        <dbReference type="Proteomes" id="UP000799771"/>
    </source>
</evidence>
<evidence type="ECO:0000313" key="2">
    <source>
        <dbReference type="EMBL" id="KAF2132940.1"/>
    </source>
</evidence>
<organism evidence="2 3">
    <name type="scientific">Dothidotthia symphoricarpi CBS 119687</name>
    <dbReference type="NCBI Taxonomy" id="1392245"/>
    <lineage>
        <taxon>Eukaryota</taxon>
        <taxon>Fungi</taxon>
        <taxon>Dikarya</taxon>
        <taxon>Ascomycota</taxon>
        <taxon>Pezizomycotina</taxon>
        <taxon>Dothideomycetes</taxon>
        <taxon>Pleosporomycetidae</taxon>
        <taxon>Pleosporales</taxon>
        <taxon>Dothidotthiaceae</taxon>
        <taxon>Dothidotthia</taxon>
    </lineage>
</organism>
<proteinExistence type="predicted"/>
<dbReference type="EMBL" id="ML977500">
    <property type="protein sequence ID" value="KAF2132940.1"/>
    <property type="molecule type" value="Genomic_DNA"/>
</dbReference>
<keyword evidence="3" id="KW-1185">Reference proteome</keyword>
<evidence type="ECO:0000256" key="1">
    <source>
        <dbReference type="SAM" id="MobiDB-lite"/>
    </source>
</evidence>
<dbReference type="RefSeq" id="XP_033527327.1">
    <property type="nucleotide sequence ID" value="XM_033667545.1"/>
</dbReference>
<name>A0A6A6AMC2_9PLEO</name>
<feature type="compositionally biased region" description="Acidic residues" evidence="1">
    <location>
        <begin position="83"/>
        <end position="94"/>
    </location>
</feature>
<dbReference type="Proteomes" id="UP000799771">
    <property type="component" value="Unassembled WGS sequence"/>
</dbReference>
<gene>
    <name evidence="2" type="ORF">P153DRAFT_364194</name>
</gene>
<dbReference type="AlphaFoldDB" id="A0A6A6AMC2"/>
<dbReference type="GeneID" id="54407977"/>
<dbReference type="OrthoDB" id="5335351at2759"/>
<feature type="region of interest" description="Disordered" evidence="1">
    <location>
        <begin position="1"/>
        <end position="94"/>
    </location>
</feature>
<accession>A0A6A6AMC2</accession>
<reference evidence="2" key="1">
    <citation type="journal article" date="2020" name="Stud. Mycol.">
        <title>101 Dothideomycetes genomes: a test case for predicting lifestyles and emergence of pathogens.</title>
        <authorList>
            <person name="Haridas S."/>
            <person name="Albert R."/>
            <person name="Binder M."/>
            <person name="Bloem J."/>
            <person name="Labutti K."/>
            <person name="Salamov A."/>
            <person name="Andreopoulos B."/>
            <person name="Baker S."/>
            <person name="Barry K."/>
            <person name="Bills G."/>
            <person name="Bluhm B."/>
            <person name="Cannon C."/>
            <person name="Castanera R."/>
            <person name="Culley D."/>
            <person name="Daum C."/>
            <person name="Ezra D."/>
            <person name="Gonzalez J."/>
            <person name="Henrissat B."/>
            <person name="Kuo A."/>
            <person name="Liang C."/>
            <person name="Lipzen A."/>
            <person name="Lutzoni F."/>
            <person name="Magnuson J."/>
            <person name="Mondo S."/>
            <person name="Nolan M."/>
            <person name="Ohm R."/>
            <person name="Pangilinan J."/>
            <person name="Park H.-J."/>
            <person name="Ramirez L."/>
            <person name="Alfaro M."/>
            <person name="Sun H."/>
            <person name="Tritt A."/>
            <person name="Yoshinaga Y."/>
            <person name="Zwiers L.-H."/>
            <person name="Turgeon B."/>
            <person name="Goodwin S."/>
            <person name="Spatafora J."/>
            <person name="Crous P."/>
            <person name="Grigoriev I."/>
        </authorList>
    </citation>
    <scope>NUCLEOTIDE SEQUENCE</scope>
    <source>
        <strain evidence="2">CBS 119687</strain>
    </source>
</reference>
<feature type="compositionally biased region" description="Polar residues" evidence="1">
    <location>
        <begin position="1"/>
        <end position="32"/>
    </location>
</feature>
<protein>
    <submittedName>
        <fullName evidence="2">Uncharacterized protein</fullName>
    </submittedName>
</protein>